<proteinExistence type="predicted"/>
<dbReference type="GO" id="GO:0015935">
    <property type="term" value="C:small ribosomal subunit"/>
    <property type="evidence" value="ECO:0007669"/>
    <property type="project" value="InterPro"/>
</dbReference>
<dbReference type="InterPro" id="IPR005707">
    <property type="entry name" value="Ribosomal_uS2_euk/arc"/>
</dbReference>
<gene>
    <name evidence="3" type="ORF">Celaphus_00011361</name>
</gene>
<keyword evidence="2" id="KW-0687">Ribonucleoprotein</keyword>
<dbReference type="InterPro" id="IPR023591">
    <property type="entry name" value="Ribosomal_uS2_flav_dom_sf"/>
</dbReference>
<dbReference type="AlphaFoldDB" id="A0A212DFW1"/>
<keyword evidence="4" id="KW-1185">Reference proteome</keyword>
<dbReference type="PANTHER" id="PTHR11489">
    <property type="entry name" value="40S RIBOSOMAL PROTEIN SA"/>
    <property type="match status" value="1"/>
</dbReference>
<accession>A0A212DFW1</accession>
<reference evidence="3 4" key="1">
    <citation type="journal article" date="2018" name="Mol. Genet. Genomics">
        <title>The red deer Cervus elaphus genome CerEla1.0: sequencing, annotating, genes, and chromosomes.</title>
        <authorList>
            <person name="Bana N.A."/>
            <person name="Nyiri A."/>
            <person name="Nagy J."/>
            <person name="Frank K."/>
            <person name="Nagy T."/>
            <person name="Steger V."/>
            <person name="Schiller M."/>
            <person name="Lakatos P."/>
            <person name="Sugar L."/>
            <person name="Horn P."/>
            <person name="Barta E."/>
            <person name="Orosz L."/>
        </authorList>
    </citation>
    <scope>NUCLEOTIDE SEQUENCE [LARGE SCALE GENOMIC DNA]</scope>
    <source>
        <strain evidence="3">Hungarian</strain>
    </source>
</reference>
<comment type="caution">
    <text evidence="3">The sequence shown here is derived from an EMBL/GenBank/DDBJ whole genome shotgun (WGS) entry which is preliminary data.</text>
</comment>
<dbReference type="SUPFAM" id="SSF52313">
    <property type="entry name" value="Ribosomal protein S2"/>
    <property type="match status" value="1"/>
</dbReference>
<evidence type="ECO:0000313" key="3">
    <source>
        <dbReference type="EMBL" id="OWK17062.1"/>
    </source>
</evidence>
<dbReference type="GO" id="GO:0006412">
    <property type="term" value="P:translation"/>
    <property type="evidence" value="ECO:0007669"/>
    <property type="project" value="InterPro"/>
</dbReference>
<name>A0A212DFW1_CEREH</name>
<dbReference type="Gene3D" id="3.40.50.10490">
    <property type="entry name" value="Glucose-6-phosphate isomerase like protein, domain 1"/>
    <property type="match status" value="1"/>
</dbReference>
<evidence type="ECO:0000313" key="4">
    <source>
        <dbReference type="Proteomes" id="UP000242450"/>
    </source>
</evidence>
<organism evidence="3 4">
    <name type="scientific">Cervus elaphus hippelaphus</name>
    <name type="common">European red deer</name>
    <dbReference type="NCBI Taxonomy" id="46360"/>
    <lineage>
        <taxon>Eukaryota</taxon>
        <taxon>Metazoa</taxon>
        <taxon>Chordata</taxon>
        <taxon>Craniata</taxon>
        <taxon>Vertebrata</taxon>
        <taxon>Euteleostomi</taxon>
        <taxon>Mammalia</taxon>
        <taxon>Eutheria</taxon>
        <taxon>Laurasiatheria</taxon>
        <taxon>Artiodactyla</taxon>
        <taxon>Ruminantia</taxon>
        <taxon>Pecora</taxon>
        <taxon>Cervidae</taxon>
        <taxon>Cervinae</taxon>
        <taxon>Cervus</taxon>
    </lineage>
</organism>
<keyword evidence="1" id="KW-0689">Ribosomal protein</keyword>
<evidence type="ECO:0000256" key="2">
    <source>
        <dbReference type="ARBA" id="ARBA00023274"/>
    </source>
</evidence>
<evidence type="ECO:0000256" key="1">
    <source>
        <dbReference type="ARBA" id="ARBA00022980"/>
    </source>
</evidence>
<protein>
    <submittedName>
        <fullName evidence="3">Uncharacterized protein</fullName>
    </submittedName>
</protein>
<dbReference type="EMBL" id="MKHE01000003">
    <property type="protein sequence ID" value="OWK17062.1"/>
    <property type="molecule type" value="Genomic_DNA"/>
</dbReference>
<sequence>MVYERKSGGVTSYTYREKPPLAVPAIAAIGHWADVSVISSRDTGQRSGLKIATAAGAIPSAGSCSSGTFPNSIQASIPEPRLLAVTGPGLMSEASSVKPSLIALSR</sequence>
<dbReference type="Proteomes" id="UP000242450">
    <property type="component" value="Chromosome 3"/>
</dbReference>
<dbReference type="GO" id="GO:0003735">
    <property type="term" value="F:structural constituent of ribosome"/>
    <property type="evidence" value="ECO:0007669"/>
    <property type="project" value="InterPro"/>
</dbReference>